<evidence type="ECO:0000256" key="8">
    <source>
        <dbReference type="ARBA" id="ARBA00023136"/>
    </source>
</evidence>
<dbReference type="AlphaFoldDB" id="A0A2J7Q502"/>
<dbReference type="Proteomes" id="UP000235965">
    <property type="component" value="Unassembled WGS sequence"/>
</dbReference>
<keyword evidence="4 9" id="KW-0812">Transmembrane</keyword>
<keyword evidence="7" id="KW-0333">Golgi apparatus</keyword>
<reference evidence="10 11" key="1">
    <citation type="submission" date="2017-12" db="EMBL/GenBank/DDBJ databases">
        <title>Hemimetabolous genomes reveal molecular basis of termite eusociality.</title>
        <authorList>
            <person name="Harrison M.C."/>
            <person name="Jongepier E."/>
            <person name="Robertson H.M."/>
            <person name="Arning N."/>
            <person name="Bitard-Feildel T."/>
            <person name="Chao H."/>
            <person name="Childers C.P."/>
            <person name="Dinh H."/>
            <person name="Doddapaneni H."/>
            <person name="Dugan S."/>
            <person name="Gowin J."/>
            <person name="Greiner C."/>
            <person name="Han Y."/>
            <person name="Hu H."/>
            <person name="Hughes D.S.T."/>
            <person name="Huylmans A.-K."/>
            <person name="Kemena C."/>
            <person name="Kremer L.P.M."/>
            <person name="Lee S.L."/>
            <person name="Lopez-Ezquerra A."/>
            <person name="Mallet L."/>
            <person name="Monroy-Kuhn J.M."/>
            <person name="Moser A."/>
            <person name="Murali S.C."/>
            <person name="Muzny D.M."/>
            <person name="Otani S."/>
            <person name="Piulachs M.-D."/>
            <person name="Poelchau M."/>
            <person name="Qu J."/>
            <person name="Schaub F."/>
            <person name="Wada-Katsumata A."/>
            <person name="Worley K.C."/>
            <person name="Xie Q."/>
            <person name="Ylla G."/>
            <person name="Poulsen M."/>
            <person name="Gibbs R.A."/>
            <person name="Schal C."/>
            <person name="Richards S."/>
            <person name="Belles X."/>
            <person name="Korb J."/>
            <person name="Bornberg-Bauer E."/>
        </authorList>
    </citation>
    <scope>NUCLEOTIDE SEQUENCE [LARGE SCALE GENOMIC DNA]</scope>
    <source>
        <tissue evidence="10">Whole body</tissue>
    </source>
</reference>
<evidence type="ECO:0000313" key="10">
    <source>
        <dbReference type="EMBL" id="PNF23654.1"/>
    </source>
</evidence>
<dbReference type="OrthoDB" id="10036464at2759"/>
<evidence type="ECO:0000256" key="1">
    <source>
        <dbReference type="ARBA" id="ARBA00004323"/>
    </source>
</evidence>
<keyword evidence="8 9" id="KW-0472">Membrane</keyword>
<comment type="subcellular location">
    <subcellularLocation>
        <location evidence="2">Cytoplasm</location>
    </subcellularLocation>
    <subcellularLocation>
        <location evidence="1">Golgi apparatus membrane</location>
        <topology evidence="1">Single-pass type II membrane protein</topology>
    </subcellularLocation>
</comment>
<dbReference type="GO" id="GO:0000139">
    <property type="term" value="C:Golgi membrane"/>
    <property type="evidence" value="ECO:0007669"/>
    <property type="project" value="UniProtKB-SubCell"/>
</dbReference>
<evidence type="ECO:0000256" key="7">
    <source>
        <dbReference type="ARBA" id="ARBA00023034"/>
    </source>
</evidence>
<dbReference type="FunCoup" id="A0A2J7Q502">
    <property type="interactions" value="5"/>
</dbReference>
<proteinExistence type="predicted"/>
<dbReference type="InterPro" id="IPR038757">
    <property type="entry name" value="BRAP"/>
</dbReference>
<comment type="caution">
    <text evidence="10">The sequence shown here is derived from an EMBL/GenBank/DDBJ whole genome shotgun (WGS) entry which is preliminary data.</text>
</comment>
<dbReference type="InParanoid" id="A0A2J7Q502"/>
<evidence type="ECO:0000313" key="11">
    <source>
        <dbReference type="Proteomes" id="UP000235965"/>
    </source>
</evidence>
<evidence type="ECO:0000256" key="6">
    <source>
        <dbReference type="ARBA" id="ARBA00022989"/>
    </source>
</evidence>
<evidence type="ECO:0000256" key="3">
    <source>
        <dbReference type="ARBA" id="ARBA00022490"/>
    </source>
</evidence>
<sequence length="364" mass="42312">MPLNVSREEVFTSYEHEVQKLRRLGKELRLTDIDIDEIIHHSFHLLQGHHMKTENVKSSSDKIPTKSVRSIYSFQLIVKIIVIVFLTLIVACFFITYHKPTYNLVVRNVQELIYPIMKCLRRITLPVVRALPSVTVWYDEMCLIENPYFRATDLNCWACEGVRSVLDLSEMHNPRDFQPHTGFPYIVKGATAEVSYGTLEQMYESNRHLIDRDAYRISSTVPEWKSVADLMQYSLGKNPTTNQDAHIEWRVNRLEPARLLRQLFPRPSFIPNTVNMERFILIDEPKAPQYKLPFPEGYRVFIMQGSGQRLLILEPVEGCNINCTRVSVLLKPSDFLYYNSWFYRPKSTPVANSTTISVSYIGSL</sequence>
<gene>
    <name evidence="10" type="ORF">B7P43_G02489</name>
</gene>
<dbReference type="EMBL" id="NEVH01018372">
    <property type="protein sequence ID" value="PNF23654.1"/>
    <property type="molecule type" value="Genomic_DNA"/>
</dbReference>
<protein>
    <submittedName>
        <fullName evidence="10">Uncharacterized protein</fullName>
    </submittedName>
</protein>
<keyword evidence="3" id="KW-0963">Cytoplasm</keyword>
<name>A0A2J7Q502_9NEOP</name>
<evidence type="ECO:0000256" key="4">
    <source>
        <dbReference type="ARBA" id="ARBA00022692"/>
    </source>
</evidence>
<evidence type="ECO:0000256" key="9">
    <source>
        <dbReference type="SAM" id="Phobius"/>
    </source>
</evidence>
<keyword evidence="5" id="KW-0735">Signal-anchor</keyword>
<evidence type="ECO:0000256" key="2">
    <source>
        <dbReference type="ARBA" id="ARBA00004496"/>
    </source>
</evidence>
<feature type="transmembrane region" description="Helical" evidence="9">
    <location>
        <begin position="76"/>
        <end position="97"/>
    </location>
</feature>
<dbReference type="PANTHER" id="PTHR35259:SF1">
    <property type="entry name" value="BOMBESIN RECEPTOR-ACTIVATED PROTEIN C6ORF89"/>
    <property type="match status" value="1"/>
</dbReference>
<accession>A0A2J7Q502</accession>
<keyword evidence="6 9" id="KW-1133">Transmembrane helix</keyword>
<organism evidence="10 11">
    <name type="scientific">Cryptotermes secundus</name>
    <dbReference type="NCBI Taxonomy" id="105785"/>
    <lineage>
        <taxon>Eukaryota</taxon>
        <taxon>Metazoa</taxon>
        <taxon>Ecdysozoa</taxon>
        <taxon>Arthropoda</taxon>
        <taxon>Hexapoda</taxon>
        <taxon>Insecta</taxon>
        <taxon>Pterygota</taxon>
        <taxon>Neoptera</taxon>
        <taxon>Polyneoptera</taxon>
        <taxon>Dictyoptera</taxon>
        <taxon>Blattodea</taxon>
        <taxon>Blattoidea</taxon>
        <taxon>Termitoidae</taxon>
        <taxon>Kalotermitidae</taxon>
        <taxon>Cryptotermitinae</taxon>
        <taxon>Cryptotermes</taxon>
    </lineage>
</organism>
<keyword evidence="11" id="KW-1185">Reference proteome</keyword>
<evidence type="ECO:0000256" key="5">
    <source>
        <dbReference type="ARBA" id="ARBA00022968"/>
    </source>
</evidence>
<dbReference type="PANTHER" id="PTHR35259">
    <property type="entry name" value="BOMBESIN RECEPTOR-ACTIVATED PROTEIN C6ORF89"/>
    <property type="match status" value="1"/>
</dbReference>